<gene>
    <name evidence="2" type="ORF">CAP_5926</name>
</gene>
<dbReference type="eggNOG" id="COG4188">
    <property type="taxonomic scope" value="Bacteria"/>
</dbReference>
<evidence type="ECO:0000313" key="2">
    <source>
        <dbReference type="EMBL" id="EYF08166.1"/>
    </source>
</evidence>
<dbReference type="STRING" id="1192034.CAP_5926"/>
<comment type="caution">
    <text evidence="2">The sequence shown here is derived from an EMBL/GenBank/DDBJ whole genome shotgun (WGS) entry which is preliminary data.</text>
</comment>
<accession>A0A017THU3</accession>
<dbReference type="AlphaFoldDB" id="A0A017THU3"/>
<keyword evidence="3" id="KW-1185">Reference proteome</keyword>
<organism evidence="2 3">
    <name type="scientific">Chondromyces apiculatus DSM 436</name>
    <dbReference type="NCBI Taxonomy" id="1192034"/>
    <lineage>
        <taxon>Bacteria</taxon>
        <taxon>Pseudomonadati</taxon>
        <taxon>Myxococcota</taxon>
        <taxon>Polyangia</taxon>
        <taxon>Polyangiales</taxon>
        <taxon>Polyangiaceae</taxon>
        <taxon>Chondromyces</taxon>
    </lineage>
</organism>
<sequence length="345" mass="36420">MSNREFSDHVVMSKPTPAADTPRAPTPVLSVSPVVLPAPGRAVDLQVRVSAPVTPMTGSALPILLLSHGHGPSNHLSSLNGYAPLASYWAAHGFVVIQPTHLDSKTLPFRSSDHPDAPLFWRARAEDMKRILDQLDAIEDAVAGLAGRLDRSKVAVVGHSMGGHTASVLLGARHKDPHDGTEVSLAEPRIKAGVLLAAPGRGDTLSKLAAEKYPFFSTIDFSTMTTPALVVAGDKDDSPHLTVAGADWHADPYFLSPGPKSLLTLFDAGHGLGGVSGYDVAETTDENPERVAAVQLLTWAYLRTALYPGDSAWQKAQDALTGVANPLGRVATREAKEAPLVTRAG</sequence>
<evidence type="ECO:0000256" key="1">
    <source>
        <dbReference type="SAM" id="MobiDB-lite"/>
    </source>
</evidence>
<protein>
    <submittedName>
        <fullName evidence="2">Uncharacterized protein</fullName>
    </submittedName>
</protein>
<dbReference type="PANTHER" id="PTHR33428:SF14">
    <property type="entry name" value="CARBOXYLESTERASE TYPE B DOMAIN-CONTAINING PROTEIN"/>
    <property type="match status" value="1"/>
</dbReference>
<feature type="region of interest" description="Disordered" evidence="1">
    <location>
        <begin position="1"/>
        <end position="25"/>
    </location>
</feature>
<dbReference type="Gene3D" id="3.40.50.1820">
    <property type="entry name" value="alpha/beta hydrolase"/>
    <property type="match status" value="1"/>
</dbReference>
<evidence type="ECO:0000313" key="3">
    <source>
        <dbReference type="Proteomes" id="UP000019678"/>
    </source>
</evidence>
<dbReference type="EMBL" id="ASRX01000005">
    <property type="protein sequence ID" value="EYF08166.1"/>
    <property type="molecule type" value="Genomic_DNA"/>
</dbReference>
<reference evidence="2 3" key="1">
    <citation type="submission" date="2013-05" db="EMBL/GenBank/DDBJ databases">
        <title>Genome assembly of Chondromyces apiculatus DSM 436.</title>
        <authorList>
            <person name="Sharma G."/>
            <person name="Khatri I."/>
            <person name="Kaur C."/>
            <person name="Mayilraj S."/>
            <person name="Subramanian S."/>
        </authorList>
    </citation>
    <scope>NUCLEOTIDE SEQUENCE [LARGE SCALE GENOMIC DNA]</scope>
    <source>
        <strain evidence="2 3">DSM 436</strain>
    </source>
</reference>
<dbReference type="SUPFAM" id="SSF53474">
    <property type="entry name" value="alpha/beta-Hydrolases"/>
    <property type="match status" value="1"/>
</dbReference>
<proteinExistence type="predicted"/>
<dbReference type="InterPro" id="IPR029058">
    <property type="entry name" value="AB_hydrolase_fold"/>
</dbReference>
<dbReference type="PANTHER" id="PTHR33428">
    <property type="entry name" value="CHLOROPHYLLASE-2, CHLOROPLASTIC"/>
    <property type="match status" value="1"/>
</dbReference>
<dbReference type="Proteomes" id="UP000019678">
    <property type="component" value="Unassembled WGS sequence"/>
</dbReference>
<feature type="compositionally biased region" description="Low complexity" evidence="1">
    <location>
        <begin position="15"/>
        <end position="25"/>
    </location>
</feature>
<dbReference type="ESTHER" id="9delt-a0a017thu3">
    <property type="family name" value="Chlorophyllase"/>
</dbReference>
<name>A0A017THU3_9BACT</name>